<evidence type="ECO:0000259" key="4">
    <source>
        <dbReference type="PROSITE" id="PS51412"/>
    </source>
</evidence>
<accession>A0ABD0LAC3</accession>
<dbReference type="SMART" id="SM00457">
    <property type="entry name" value="MACPF"/>
    <property type="match status" value="1"/>
</dbReference>
<feature type="compositionally biased region" description="Low complexity" evidence="1">
    <location>
        <begin position="523"/>
        <end position="539"/>
    </location>
</feature>
<dbReference type="Pfam" id="PF01823">
    <property type="entry name" value="MACPF"/>
    <property type="match status" value="1"/>
</dbReference>
<evidence type="ECO:0000256" key="1">
    <source>
        <dbReference type="SAM" id="MobiDB-lite"/>
    </source>
</evidence>
<protein>
    <recommendedName>
        <fullName evidence="4">MACPF domain-containing protein</fullName>
    </recommendedName>
</protein>
<dbReference type="GO" id="GO:0030670">
    <property type="term" value="C:phagocytic vesicle membrane"/>
    <property type="evidence" value="ECO:0007669"/>
    <property type="project" value="UniProtKB-SubCell"/>
</dbReference>
<keyword evidence="3" id="KW-0732">Signal</keyword>
<dbReference type="CDD" id="cd22579">
    <property type="entry name" value="MPEG1_P2"/>
    <property type="match status" value="1"/>
</dbReference>
<evidence type="ECO:0000256" key="2">
    <source>
        <dbReference type="SAM" id="Phobius"/>
    </source>
</evidence>
<dbReference type="EMBL" id="JACVVK020000069">
    <property type="protein sequence ID" value="KAK7496165.1"/>
    <property type="molecule type" value="Genomic_DNA"/>
</dbReference>
<keyword evidence="2" id="KW-0472">Membrane</keyword>
<evidence type="ECO:0000256" key="3">
    <source>
        <dbReference type="SAM" id="SignalP"/>
    </source>
</evidence>
<feature type="region of interest" description="Disordered" evidence="1">
    <location>
        <begin position="612"/>
        <end position="638"/>
    </location>
</feature>
<keyword evidence="6" id="KW-1185">Reference proteome</keyword>
<feature type="compositionally biased region" description="Low complexity" evidence="1">
    <location>
        <begin position="615"/>
        <end position="638"/>
    </location>
</feature>
<feature type="signal peptide" evidence="3">
    <location>
        <begin position="1"/>
        <end position="30"/>
    </location>
</feature>
<dbReference type="GO" id="GO:0045087">
    <property type="term" value="P:innate immune response"/>
    <property type="evidence" value="ECO:0007669"/>
    <property type="project" value="UniProtKB-KW"/>
</dbReference>
<dbReference type="GO" id="GO:0002250">
    <property type="term" value="P:adaptive immune response"/>
    <property type="evidence" value="ECO:0007669"/>
    <property type="project" value="UniProtKB-KW"/>
</dbReference>
<sequence length="703" mass="76210">MKTFLPILLVSAFGTLLPFGLLGSAAVVTATPTSNSNDNTVGSPEDYPPGDPRRCLEVARKNGYKVQRFEVLPGLGWDNLRNVDQGQVVSYNFSLCRTTDDGRFLLPDTVGVVPIKASNVETFAELIEHWKNWTSTTSRSINVDAGLHIGHFGISGKFSASFEDMKGKQIGDKSVTTRAQIRYVRDFGTHVVTRTLAGAALVQVDHLRDEWVNSQEEHKSDILASASASLFSVFHMSASYETKTDEKFMQSYLSQRTSSVVKTLGGPLFKPANFTPDIWAEAVDMDLVYLDRAGDPLYYLVTPSVLPELPAATLNKLEESVREAVKAYYQFNVWPGCLDQDSLNFSPAANVDDGSCHPPSSNLSFGGVYQTCSSNPSWSHMCNGKTQVNPITGSFSCPPRYQAIRLYQGGVEGCERVWFFWRRCGIRATYDMVWCVATDPVPDQSGYLFGGVYTTTVVNPITRTFACPPNFFALTLGGAPDLQVCISDDFEFGDHYAVPFGGFLSCQAGNPLAVKQRSAQVTGKQGSSKSSSGSGPSGSTLRAFFRDDAGAWPKRCPDGFSKHMATIEQHCEINYCVRTGAMSGPALPPVKRPPFVPSPPVLDPPTGSFIFDPTSRSWSRQSQSHPSSHSSASSGMSPGAAAGISIGATLACLVLATVGVLAVRRRRRRGRSGYRSLQGQDPLVVQHGDYGSNASTAFVSADQ</sequence>
<dbReference type="InterPro" id="IPR039707">
    <property type="entry name" value="MPEG1"/>
</dbReference>
<feature type="transmembrane region" description="Helical" evidence="2">
    <location>
        <begin position="640"/>
        <end position="663"/>
    </location>
</feature>
<dbReference type="PROSITE" id="PS51412">
    <property type="entry name" value="MACPF_2"/>
    <property type="match status" value="1"/>
</dbReference>
<comment type="caution">
    <text evidence="5">The sequence shown here is derived from an EMBL/GenBank/DDBJ whole genome shotgun (WGS) entry which is preliminary data.</text>
</comment>
<evidence type="ECO:0000313" key="6">
    <source>
        <dbReference type="Proteomes" id="UP001519460"/>
    </source>
</evidence>
<evidence type="ECO:0000313" key="5">
    <source>
        <dbReference type="EMBL" id="KAK7496165.1"/>
    </source>
</evidence>
<keyword evidence="2" id="KW-0812">Transmembrane</keyword>
<organism evidence="5 6">
    <name type="scientific">Batillaria attramentaria</name>
    <dbReference type="NCBI Taxonomy" id="370345"/>
    <lineage>
        <taxon>Eukaryota</taxon>
        <taxon>Metazoa</taxon>
        <taxon>Spiralia</taxon>
        <taxon>Lophotrochozoa</taxon>
        <taxon>Mollusca</taxon>
        <taxon>Gastropoda</taxon>
        <taxon>Caenogastropoda</taxon>
        <taxon>Sorbeoconcha</taxon>
        <taxon>Cerithioidea</taxon>
        <taxon>Batillariidae</taxon>
        <taxon>Batillaria</taxon>
    </lineage>
</organism>
<name>A0ABD0LAC3_9CAEN</name>
<dbReference type="AlphaFoldDB" id="A0ABD0LAC3"/>
<feature type="region of interest" description="Disordered" evidence="1">
    <location>
        <begin position="517"/>
        <end position="540"/>
    </location>
</feature>
<proteinExistence type="predicted"/>
<gene>
    <name evidence="5" type="ORF">BaRGS_00012575</name>
</gene>
<dbReference type="Proteomes" id="UP001519460">
    <property type="component" value="Unassembled WGS sequence"/>
</dbReference>
<feature type="chain" id="PRO_5044808179" description="MACPF domain-containing protein" evidence="3">
    <location>
        <begin position="31"/>
        <end position="703"/>
    </location>
</feature>
<keyword evidence="2" id="KW-1133">Transmembrane helix</keyword>
<dbReference type="PANTHER" id="PTHR31463:SF1">
    <property type="entry name" value="MACROPHAGE-EXPRESSED GENE 1 PROTEIN"/>
    <property type="match status" value="1"/>
</dbReference>
<dbReference type="PANTHER" id="PTHR31463">
    <property type="entry name" value="MACROPHAGE-EXPRESSED GENE 1 PROTEIN"/>
    <property type="match status" value="1"/>
</dbReference>
<feature type="domain" description="MACPF" evidence="4">
    <location>
        <begin position="1"/>
        <end position="332"/>
    </location>
</feature>
<dbReference type="InterPro" id="IPR020864">
    <property type="entry name" value="MACPF"/>
</dbReference>
<reference evidence="5 6" key="1">
    <citation type="journal article" date="2023" name="Sci. Data">
        <title>Genome assembly of the Korean intertidal mud-creeper Batillaria attramentaria.</title>
        <authorList>
            <person name="Patra A.K."/>
            <person name="Ho P.T."/>
            <person name="Jun S."/>
            <person name="Lee S.J."/>
            <person name="Kim Y."/>
            <person name="Won Y.J."/>
        </authorList>
    </citation>
    <scope>NUCLEOTIDE SEQUENCE [LARGE SCALE GENOMIC DNA]</scope>
    <source>
        <strain evidence="5">Wonlab-2016</strain>
    </source>
</reference>